<protein>
    <submittedName>
        <fullName evidence="3">PTMS isoform 7</fullName>
    </submittedName>
</protein>
<dbReference type="EMBL" id="NBAG03000464">
    <property type="protein sequence ID" value="PNI21219.1"/>
    <property type="molecule type" value="Genomic_DNA"/>
</dbReference>
<reference evidence="3 4" key="1">
    <citation type="submission" date="2017-12" db="EMBL/GenBank/DDBJ databases">
        <title>High-resolution comparative analysis of great ape genomes.</title>
        <authorList>
            <person name="Pollen A."/>
            <person name="Hastie A."/>
            <person name="Hormozdiari F."/>
            <person name="Dougherty M."/>
            <person name="Liu R."/>
            <person name="Chaisson M."/>
            <person name="Hoppe E."/>
            <person name="Hill C."/>
            <person name="Pang A."/>
            <person name="Hillier L."/>
            <person name="Baker C."/>
            <person name="Armstrong J."/>
            <person name="Shendure J."/>
            <person name="Paten B."/>
            <person name="Wilson R."/>
            <person name="Chao H."/>
            <person name="Schneider V."/>
            <person name="Ventura M."/>
            <person name="Kronenberg Z."/>
            <person name="Murali S."/>
            <person name="Gordon D."/>
            <person name="Cantsilieris S."/>
            <person name="Munson K."/>
            <person name="Nelson B."/>
            <person name="Raja A."/>
            <person name="Underwood J."/>
            <person name="Diekhans M."/>
            <person name="Fiddes I."/>
            <person name="Haussler D."/>
            <person name="Eichler E."/>
        </authorList>
    </citation>
    <scope>NUCLEOTIDE SEQUENCE [LARGE SCALE GENOMIC DNA]</scope>
    <source>
        <strain evidence="3">Yerkes chimp pedigree #C0471</strain>
    </source>
</reference>
<evidence type="ECO:0000256" key="2">
    <source>
        <dbReference type="SAM" id="MobiDB-lite"/>
    </source>
</evidence>
<name>A0A2J8JEM4_PANTR</name>
<dbReference type="AlphaFoldDB" id="A0A2J8JEM4"/>
<dbReference type="InterPro" id="IPR004931">
    <property type="entry name" value="Pro/parathymosin"/>
</dbReference>
<proteinExistence type="inferred from homology"/>
<accession>A0A2J8JEM4</accession>
<dbReference type="Pfam" id="PF03247">
    <property type="entry name" value="Prothymosin"/>
    <property type="match status" value="1"/>
</dbReference>
<feature type="region of interest" description="Disordered" evidence="2">
    <location>
        <begin position="1"/>
        <end position="37"/>
    </location>
</feature>
<organism evidence="3 4">
    <name type="scientific">Pan troglodytes</name>
    <name type="common">Chimpanzee</name>
    <dbReference type="NCBI Taxonomy" id="9598"/>
    <lineage>
        <taxon>Eukaryota</taxon>
        <taxon>Metazoa</taxon>
        <taxon>Chordata</taxon>
        <taxon>Craniata</taxon>
        <taxon>Vertebrata</taxon>
        <taxon>Euteleostomi</taxon>
        <taxon>Mammalia</taxon>
        <taxon>Eutheria</taxon>
        <taxon>Euarchontoglires</taxon>
        <taxon>Primates</taxon>
        <taxon>Haplorrhini</taxon>
        <taxon>Catarrhini</taxon>
        <taxon>Hominidae</taxon>
        <taxon>Pan</taxon>
    </lineage>
</organism>
<evidence type="ECO:0000313" key="4">
    <source>
        <dbReference type="Proteomes" id="UP000236370"/>
    </source>
</evidence>
<sequence length="57" mass="6270">MSEKSVEAAAELSAKDLKEKKEKVEEKASRKERKKEVVESPVPLVVMVGKACSQPEA</sequence>
<dbReference type="Proteomes" id="UP000236370">
    <property type="component" value="Unassembled WGS sequence"/>
</dbReference>
<feature type="non-terminal residue" evidence="3">
    <location>
        <position position="57"/>
    </location>
</feature>
<gene>
    <name evidence="3" type="ORF">CK820_G0048142</name>
</gene>
<comment type="similarity">
    <text evidence="1">Belongs to the pro/parathymosin family.</text>
</comment>
<evidence type="ECO:0000313" key="3">
    <source>
        <dbReference type="EMBL" id="PNI21219.1"/>
    </source>
</evidence>
<comment type="caution">
    <text evidence="3">The sequence shown here is derived from an EMBL/GenBank/DDBJ whole genome shotgun (WGS) entry which is preliminary data.</text>
</comment>
<evidence type="ECO:0000256" key="1">
    <source>
        <dbReference type="ARBA" id="ARBA00008032"/>
    </source>
</evidence>
<feature type="compositionally biased region" description="Basic and acidic residues" evidence="2">
    <location>
        <begin position="13"/>
        <end position="37"/>
    </location>
</feature>